<dbReference type="GO" id="GO:0008168">
    <property type="term" value="F:methyltransferase activity"/>
    <property type="evidence" value="ECO:0007669"/>
    <property type="project" value="UniProtKB-KW"/>
</dbReference>
<dbReference type="GO" id="GO:0032259">
    <property type="term" value="P:methylation"/>
    <property type="evidence" value="ECO:0007669"/>
    <property type="project" value="UniProtKB-KW"/>
</dbReference>
<dbReference type="InterPro" id="IPR033580">
    <property type="entry name" value="Nurim-like"/>
</dbReference>
<dbReference type="PANTHER" id="PTHR31040">
    <property type="entry name" value="NURIM"/>
    <property type="match status" value="1"/>
</dbReference>
<comment type="similarity">
    <text evidence="2">Belongs to the nurim family.</text>
</comment>
<keyword evidence="5 6" id="KW-0472">Membrane</keyword>
<name>A0A369I5T4_9BACT</name>
<comment type="caution">
    <text evidence="7">The sequence shown here is derived from an EMBL/GenBank/DDBJ whole genome shotgun (WGS) entry which is preliminary data.</text>
</comment>
<feature type="transmembrane region" description="Helical" evidence="6">
    <location>
        <begin position="75"/>
        <end position="97"/>
    </location>
</feature>
<proteinExistence type="inferred from homology"/>
<organism evidence="7 8">
    <name type="scientific">Runella aurantiaca</name>
    <dbReference type="NCBI Taxonomy" id="2282308"/>
    <lineage>
        <taxon>Bacteria</taxon>
        <taxon>Pseudomonadati</taxon>
        <taxon>Bacteroidota</taxon>
        <taxon>Cytophagia</taxon>
        <taxon>Cytophagales</taxon>
        <taxon>Spirosomataceae</taxon>
        <taxon>Runella</taxon>
    </lineage>
</organism>
<dbReference type="Proteomes" id="UP000253141">
    <property type="component" value="Unassembled WGS sequence"/>
</dbReference>
<dbReference type="RefSeq" id="WP_114461857.1">
    <property type="nucleotide sequence ID" value="NZ_QPIW01000011.1"/>
</dbReference>
<evidence type="ECO:0000256" key="1">
    <source>
        <dbReference type="ARBA" id="ARBA00004127"/>
    </source>
</evidence>
<dbReference type="OrthoDB" id="9809773at2"/>
<dbReference type="AlphaFoldDB" id="A0A369I5T4"/>
<evidence type="ECO:0000256" key="3">
    <source>
        <dbReference type="ARBA" id="ARBA00022692"/>
    </source>
</evidence>
<dbReference type="PANTHER" id="PTHR31040:SF1">
    <property type="entry name" value="NURIM"/>
    <property type="match status" value="1"/>
</dbReference>
<keyword evidence="3 6" id="KW-0812">Transmembrane</keyword>
<dbReference type="Pfam" id="PF04191">
    <property type="entry name" value="PEMT"/>
    <property type="match status" value="1"/>
</dbReference>
<sequence>MGSYVLLVTFWLAYGLLHSVLANNGVKLFFEQKMRRGYGFYRLIYNGLAFVLLVAILFYQFTLPAQSLWAFDWRIYLLGNFLKYGGLLIVMIAISGYNLKEFSGLTFSPRDSKAGSGALKTNGLLHYVRHPIYTGTILFIWGLFLSDSLVRTLLMATCVTVYTRIGIYFEEQKLVAEFGEAYQLYRRTVPMLFPKVFYKKAAP</sequence>
<evidence type="ECO:0000313" key="7">
    <source>
        <dbReference type="EMBL" id="RDB05161.1"/>
    </source>
</evidence>
<comment type="subcellular location">
    <subcellularLocation>
        <location evidence="1">Endomembrane system</location>
        <topology evidence="1">Multi-pass membrane protein</topology>
    </subcellularLocation>
</comment>
<keyword evidence="8" id="KW-1185">Reference proteome</keyword>
<keyword evidence="7" id="KW-0489">Methyltransferase</keyword>
<evidence type="ECO:0000256" key="6">
    <source>
        <dbReference type="SAM" id="Phobius"/>
    </source>
</evidence>
<accession>A0A369I5T4</accession>
<dbReference type="InterPro" id="IPR007318">
    <property type="entry name" value="Phopholipid_MeTrfase"/>
</dbReference>
<reference evidence="7 8" key="1">
    <citation type="submission" date="2018-07" db="EMBL/GenBank/DDBJ databases">
        <title>Genome analysis of Runella aurantiaca.</title>
        <authorList>
            <person name="Yang X."/>
        </authorList>
    </citation>
    <scope>NUCLEOTIDE SEQUENCE [LARGE SCALE GENOMIC DNA]</scope>
    <source>
        <strain evidence="7 8">YX9</strain>
    </source>
</reference>
<feature type="transmembrane region" description="Helical" evidence="6">
    <location>
        <begin position="38"/>
        <end position="63"/>
    </location>
</feature>
<dbReference type="GO" id="GO:0012505">
    <property type="term" value="C:endomembrane system"/>
    <property type="evidence" value="ECO:0007669"/>
    <property type="project" value="UniProtKB-SubCell"/>
</dbReference>
<keyword evidence="4 6" id="KW-1133">Transmembrane helix</keyword>
<feature type="transmembrane region" description="Helical" evidence="6">
    <location>
        <begin position="132"/>
        <end position="154"/>
    </location>
</feature>
<protein>
    <submittedName>
        <fullName evidence="7">Isoprenylcysteine carboxylmethyltransferase family protein</fullName>
    </submittedName>
</protein>
<dbReference type="EMBL" id="QPIW01000011">
    <property type="protein sequence ID" value="RDB05161.1"/>
    <property type="molecule type" value="Genomic_DNA"/>
</dbReference>
<evidence type="ECO:0000256" key="4">
    <source>
        <dbReference type="ARBA" id="ARBA00022989"/>
    </source>
</evidence>
<gene>
    <name evidence="7" type="ORF">DVG78_14885</name>
</gene>
<evidence type="ECO:0000256" key="2">
    <source>
        <dbReference type="ARBA" id="ARBA00010631"/>
    </source>
</evidence>
<dbReference type="Gene3D" id="1.20.120.1630">
    <property type="match status" value="1"/>
</dbReference>
<evidence type="ECO:0000313" key="8">
    <source>
        <dbReference type="Proteomes" id="UP000253141"/>
    </source>
</evidence>
<keyword evidence="7" id="KW-0808">Transferase</keyword>
<evidence type="ECO:0000256" key="5">
    <source>
        <dbReference type="ARBA" id="ARBA00023136"/>
    </source>
</evidence>